<organism evidence="1 2">
    <name type="scientific">Potamilus streckersoni</name>
    <dbReference type="NCBI Taxonomy" id="2493646"/>
    <lineage>
        <taxon>Eukaryota</taxon>
        <taxon>Metazoa</taxon>
        <taxon>Spiralia</taxon>
        <taxon>Lophotrochozoa</taxon>
        <taxon>Mollusca</taxon>
        <taxon>Bivalvia</taxon>
        <taxon>Autobranchia</taxon>
        <taxon>Heteroconchia</taxon>
        <taxon>Palaeoheterodonta</taxon>
        <taxon>Unionida</taxon>
        <taxon>Unionoidea</taxon>
        <taxon>Unionidae</taxon>
        <taxon>Ambleminae</taxon>
        <taxon>Lampsilini</taxon>
        <taxon>Potamilus</taxon>
    </lineage>
</organism>
<dbReference type="AlphaFoldDB" id="A0AAE0RTH3"/>
<protein>
    <submittedName>
        <fullName evidence="1">Uncharacterized protein</fullName>
    </submittedName>
</protein>
<reference evidence="1" key="2">
    <citation type="journal article" date="2021" name="Genome Biol. Evol.">
        <title>Developing a high-quality reference genome for a parasitic bivalve with doubly uniparental inheritance (Bivalvia: Unionida).</title>
        <authorList>
            <person name="Smith C.H."/>
        </authorList>
    </citation>
    <scope>NUCLEOTIDE SEQUENCE</scope>
    <source>
        <strain evidence="1">CHS0354</strain>
        <tissue evidence="1">Mantle</tissue>
    </source>
</reference>
<sequence>MHESVMHRKTSMPTRQPTVLNADAPAFHPDNEPVDYAPAAVRPQEYGDQFITSELTRFLLNKDLLLSNKEISSELQETLFLKPFFFFVELIRNVNKVKNGLGIAYETNTSTSTTKEKTSPRKANNRHLISVKKTQVSRCSNLNDDEIG</sequence>
<name>A0AAE0RTH3_9BIVA</name>
<evidence type="ECO:0000313" key="2">
    <source>
        <dbReference type="Proteomes" id="UP001195483"/>
    </source>
</evidence>
<gene>
    <name evidence="1" type="ORF">CHS0354_029896</name>
</gene>
<proteinExistence type="predicted"/>
<dbReference type="Proteomes" id="UP001195483">
    <property type="component" value="Unassembled WGS sequence"/>
</dbReference>
<keyword evidence="2" id="KW-1185">Reference proteome</keyword>
<reference evidence="1" key="1">
    <citation type="journal article" date="2021" name="Genome Biol. Evol.">
        <title>A High-Quality Reference Genome for a Parasitic Bivalve with Doubly Uniparental Inheritance (Bivalvia: Unionida).</title>
        <authorList>
            <person name="Smith C.H."/>
        </authorList>
    </citation>
    <scope>NUCLEOTIDE SEQUENCE</scope>
    <source>
        <strain evidence="1">CHS0354</strain>
    </source>
</reference>
<dbReference type="EMBL" id="JAEAOA010001785">
    <property type="protein sequence ID" value="KAK3579040.1"/>
    <property type="molecule type" value="Genomic_DNA"/>
</dbReference>
<evidence type="ECO:0000313" key="1">
    <source>
        <dbReference type="EMBL" id="KAK3579040.1"/>
    </source>
</evidence>
<accession>A0AAE0RTH3</accession>
<comment type="caution">
    <text evidence="1">The sequence shown here is derived from an EMBL/GenBank/DDBJ whole genome shotgun (WGS) entry which is preliminary data.</text>
</comment>
<reference evidence="1" key="3">
    <citation type="submission" date="2023-05" db="EMBL/GenBank/DDBJ databases">
        <authorList>
            <person name="Smith C.H."/>
        </authorList>
    </citation>
    <scope>NUCLEOTIDE SEQUENCE</scope>
    <source>
        <strain evidence="1">CHS0354</strain>
        <tissue evidence="1">Mantle</tissue>
    </source>
</reference>